<name>A0A679JIK6_9HYPH</name>
<keyword evidence="2" id="KW-0472">Membrane</keyword>
<feature type="compositionally biased region" description="Low complexity" evidence="1">
    <location>
        <begin position="308"/>
        <end position="325"/>
    </location>
</feature>
<dbReference type="InterPro" id="IPR036779">
    <property type="entry name" value="LysM_dom_sf"/>
</dbReference>
<evidence type="ECO:0000256" key="1">
    <source>
        <dbReference type="SAM" id="MobiDB-lite"/>
    </source>
</evidence>
<feature type="transmembrane region" description="Helical" evidence="2">
    <location>
        <begin position="12"/>
        <end position="28"/>
    </location>
</feature>
<dbReference type="EMBL" id="LR743504">
    <property type="protein sequence ID" value="CAA2105796.1"/>
    <property type="molecule type" value="Genomic_DNA"/>
</dbReference>
<keyword evidence="2" id="KW-1133">Transmembrane helix</keyword>
<dbReference type="PANTHER" id="PTHR34700:SF4">
    <property type="entry name" value="PHAGE-LIKE ELEMENT PBSX PROTEIN XKDP"/>
    <property type="match status" value="1"/>
</dbReference>
<dbReference type="Gene3D" id="3.10.350.10">
    <property type="entry name" value="LysM domain"/>
    <property type="match status" value="1"/>
</dbReference>
<dbReference type="PROSITE" id="PS51782">
    <property type="entry name" value="LYSM"/>
    <property type="match status" value="1"/>
</dbReference>
<dbReference type="PANTHER" id="PTHR34700">
    <property type="entry name" value="POTASSIUM BINDING PROTEIN KBP"/>
    <property type="match status" value="1"/>
</dbReference>
<feature type="domain" description="LysM" evidence="3">
    <location>
        <begin position="514"/>
        <end position="563"/>
    </location>
</feature>
<gene>
    <name evidence="4" type="ORF">MBUL_03369</name>
</gene>
<protein>
    <recommendedName>
        <fullName evidence="3">LysM domain-containing protein</fullName>
    </recommendedName>
</protein>
<evidence type="ECO:0000259" key="3">
    <source>
        <dbReference type="PROSITE" id="PS51782"/>
    </source>
</evidence>
<feature type="region of interest" description="Disordered" evidence="1">
    <location>
        <begin position="422"/>
        <end position="503"/>
    </location>
</feature>
<organism evidence="4">
    <name type="scientific">Methylobacterium bullatum</name>
    <dbReference type="NCBI Taxonomy" id="570505"/>
    <lineage>
        <taxon>Bacteria</taxon>
        <taxon>Pseudomonadati</taxon>
        <taxon>Pseudomonadota</taxon>
        <taxon>Alphaproteobacteria</taxon>
        <taxon>Hyphomicrobiales</taxon>
        <taxon>Methylobacteriaceae</taxon>
        <taxon>Methylobacterium</taxon>
    </lineage>
</organism>
<feature type="region of interest" description="Disordered" evidence="1">
    <location>
        <begin position="242"/>
        <end position="264"/>
    </location>
</feature>
<feature type="region of interest" description="Disordered" evidence="1">
    <location>
        <begin position="279"/>
        <end position="337"/>
    </location>
</feature>
<sequence>MFSRLSRTLLRVFPAILLVVVGLLAALFRRRRIPRTGATTPVPASADQPVPPVRHRGAALALLGLLLGSGLILAVLFGAGALKRPVSPVPSSGGEGGRPVAALTLGEVDTGRGKTSETLVPGGKTEPGGRGAATAPGTPDPTAPTFDTVRVEPNGDLVVAGRAAPNGAVELLVDGRPTARAVADANGQFAIVPPALPAGNSEIGLRVTDGKGTVRPSRDSVAVVVSLSRDARPLVALTSPDKPTVVLSQPGSPQTASPSVPDAASLGRTILGRTILGRTMAGHGSPTRHGSGDVTADGAVDAGGSGESGSAALPARAGAGPRTAPEVAPSRGTGVDGASTKIVSVESQEGGRLFVTGLAAAGATVRLYLNDTLIAPARVGRDGALSFTIGRGVKPGDYKVRLDQVDTASGKVRSRVEVPFSVPDAPRITGTDRLAAAPSDSDPNDSGGKAAPDASPPMASSPVAVPRRDRMTVAPDETRDSASGTPAAPASSEALRDPPRHEADPAVVFVPEVRTARIERGDSLWAISRRTYGEGDRYTAIYDANQDQIRDPDLIYPGQVFVLPSEDVNDAVRDEKRG</sequence>
<reference evidence="4" key="1">
    <citation type="submission" date="2019-12" db="EMBL/GenBank/DDBJ databases">
        <authorList>
            <person name="Cremers G."/>
        </authorList>
    </citation>
    <scope>NUCLEOTIDE SEQUENCE</scope>
    <source>
        <strain evidence="4">Mbul1</strain>
    </source>
</reference>
<keyword evidence="2" id="KW-0812">Transmembrane</keyword>
<feature type="region of interest" description="Disordered" evidence="1">
    <location>
        <begin position="111"/>
        <end position="146"/>
    </location>
</feature>
<dbReference type="AlphaFoldDB" id="A0A679JIK6"/>
<feature type="compositionally biased region" description="Basic and acidic residues" evidence="1">
    <location>
        <begin position="466"/>
        <end position="480"/>
    </location>
</feature>
<dbReference type="SMART" id="SM00257">
    <property type="entry name" value="LysM"/>
    <property type="match status" value="1"/>
</dbReference>
<dbReference type="Pfam" id="PF01476">
    <property type="entry name" value="LysM"/>
    <property type="match status" value="1"/>
</dbReference>
<dbReference type="InterPro" id="IPR018392">
    <property type="entry name" value="LysM"/>
</dbReference>
<dbReference type="InterPro" id="IPR013783">
    <property type="entry name" value="Ig-like_fold"/>
</dbReference>
<feature type="compositionally biased region" description="Basic and acidic residues" evidence="1">
    <location>
        <begin position="494"/>
        <end position="503"/>
    </location>
</feature>
<feature type="transmembrane region" description="Helical" evidence="2">
    <location>
        <begin position="58"/>
        <end position="82"/>
    </location>
</feature>
<proteinExistence type="predicted"/>
<dbReference type="CDD" id="cd00118">
    <property type="entry name" value="LysM"/>
    <property type="match status" value="1"/>
</dbReference>
<dbReference type="InterPro" id="IPR052196">
    <property type="entry name" value="Bact_Kbp"/>
</dbReference>
<feature type="compositionally biased region" description="Polar residues" evidence="1">
    <location>
        <begin position="246"/>
        <end position="258"/>
    </location>
</feature>
<feature type="compositionally biased region" description="Low complexity" evidence="1">
    <location>
        <begin position="481"/>
        <end position="493"/>
    </location>
</feature>
<feature type="compositionally biased region" description="Low complexity" evidence="1">
    <location>
        <begin position="450"/>
        <end position="465"/>
    </location>
</feature>
<evidence type="ECO:0000256" key="2">
    <source>
        <dbReference type="SAM" id="Phobius"/>
    </source>
</evidence>
<accession>A0A679JIK6</accession>
<evidence type="ECO:0000313" key="4">
    <source>
        <dbReference type="EMBL" id="CAA2105796.1"/>
    </source>
</evidence>
<dbReference type="Gene3D" id="2.60.40.10">
    <property type="entry name" value="Immunoglobulins"/>
    <property type="match status" value="1"/>
</dbReference>